<evidence type="ECO:0000256" key="1">
    <source>
        <dbReference type="ARBA" id="ARBA00023125"/>
    </source>
</evidence>
<dbReference type="PROSITE" id="PS50943">
    <property type="entry name" value="HTH_CROC1"/>
    <property type="match status" value="1"/>
</dbReference>
<gene>
    <name evidence="3" type="ORF">ATZ33_07505</name>
    <name evidence="4" type="ORF">RV15_GL003044</name>
</gene>
<dbReference type="InterPro" id="IPR013096">
    <property type="entry name" value="Cupin_2"/>
</dbReference>
<reference evidence="4 6" key="1">
    <citation type="submission" date="2014-12" db="EMBL/GenBank/DDBJ databases">
        <title>Draft genome sequences of 29 type strains of Enterococci.</title>
        <authorList>
            <person name="Zhong Z."/>
            <person name="Sun Z."/>
            <person name="Liu W."/>
            <person name="Zhang W."/>
            <person name="Zhang H."/>
        </authorList>
    </citation>
    <scope>NUCLEOTIDE SEQUENCE [LARGE SCALE GENOMIC DNA]</scope>
    <source>
        <strain evidence="4 6">DSM 22801</strain>
    </source>
</reference>
<dbReference type="Pfam" id="PF07883">
    <property type="entry name" value="Cupin_2"/>
    <property type="match status" value="1"/>
</dbReference>
<sequence length="180" mass="20767">MEIGEKLRNLRVQKNLTQEELGERTDLTKGYISQLERDLSSPSMETFFNILEVLGITPEQFFSEGTLAQKIVYKDEDSTLYYDEENGYELKWLIPESNEKKMEPIVLTFDKNGQYKTFEPSLSETFIYVIDGSVSLILGEMTHSAKKGEAMYYQATERHQLINHSKGKSRVLIVATESYL</sequence>
<dbReference type="GO" id="GO:0003677">
    <property type="term" value="F:DNA binding"/>
    <property type="evidence" value="ECO:0007669"/>
    <property type="project" value="UniProtKB-KW"/>
</dbReference>
<dbReference type="InterPro" id="IPR014710">
    <property type="entry name" value="RmlC-like_jellyroll"/>
</dbReference>
<keyword evidence="1" id="KW-0238">DNA-binding</keyword>
<name>A0A0S3KAA9_9ENTE</name>
<dbReference type="PANTHER" id="PTHR46797:SF2">
    <property type="entry name" value="TRANSCRIPTIONAL REGULATOR"/>
    <property type="match status" value="1"/>
</dbReference>
<dbReference type="Gene3D" id="1.10.260.40">
    <property type="entry name" value="lambda repressor-like DNA-binding domains"/>
    <property type="match status" value="1"/>
</dbReference>
<dbReference type="SMART" id="SM00530">
    <property type="entry name" value="HTH_XRE"/>
    <property type="match status" value="1"/>
</dbReference>
<evidence type="ECO:0000313" key="3">
    <source>
        <dbReference type="EMBL" id="ALS01219.1"/>
    </source>
</evidence>
<dbReference type="EMBL" id="JXLC01000005">
    <property type="protein sequence ID" value="OJG92619.1"/>
    <property type="molecule type" value="Genomic_DNA"/>
</dbReference>
<dbReference type="RefSeq" id="WP_071876997.1">
    <property type="nucleotide sequence ID" value="NZ_JXLC01000005.1"/>
</dbReference>
<evidence type="ECO:0000259" key="2">
    <source>
        <dbReference type="PROSITE" id="PS50943"/>
    </source>
</evidence>
<dbReference type="Pfam" id="PF01381">
    <property type="entry name" value="HTH_3"/>
    <property type="match status" value="1"/>
</dbReference>
<accession>A0A0S3KAA9</accession>
<dbReference type="CDD" id="cd02209">
    <property type="entry name" value="cupin_XRE_C"/>
    <property type="match status" value="1"/>
</dbReference>
<reference evidence="3 5" key="2">
    <citation type="submission" date="2015-12" db="EMBL/GenBank/DDBJ databases">
        <authorList>
            <person name="Lauer A."/>
            <person name="Humrighouse B."/>
            <person name="Loparev V."/>
            <person name="Shewmaker P.L."/>
            <person name="Whitney A.M."/>
            <person name="McLaughlin R.W."/>
        </authorList>
    </citation>
    <scope>NUCLEOTIDE SEQUENCE [LARGE SCALE GENOMIC DNA]</scope>
    <source>
        <strain evidence="3 5">LMG 23085</strain>
    </source>
</reference>
<dbReference type="GO" id="GO:0005829">
    <property type="term" value="C:cytosol"/>
    <property type="evidence" value="ECO:0007669"/>
    <property type="project" value="TreeGrafter"/>
</dbReference>
<feature type="domain" description="HTH cro/C1-type" evidence="2">
    <location>
        <begin position="7"/>
        <end position="61"/>
    </location>
</feature>
<proteinExistence type="predicted"/>
<organism evidence="4 6">
    <name type="scientific">Enterococcus silesiacus</name>
    <dbReference type="NCBI Taxonomy" id="332949"/>
    <lineage>
        <taxon>Bacteria</taxon>
        <taxon>Bacillati</taxon>
        <taxon>Bacillota</taxon>
        <taxon>Bacilli</taxon>
        <taxon>Lactobacillales</taxon>
        <taxon>Enterococcaceae</taxon>
        <taxon>Enterococcus</taxon>
    </lineage>
</organism>
<evidence type="ECO:0000313" key="6">
    <source>
        <dbReference type="Proteomes" id="UP000183039"/>
    </source>
</evidence>
<evidence type="ECO:0000313" key="4">
    <source>
        <dbReference type="EMBL" id="OJG92619.1"/>
    </source>
</evidence>
<dbReference type="Gene3D" id="2.60.120.10">
    <property type="entry name" value="Jelly Rolls"/>
    <property type="match status" value="1"/>
</dbReference>
<dbReference type="SUPFAM" id="SSF51182">
    <property type="entry name" value="RmlC-like cupins"/>
    <property type="match status" value="1"/>
</dbReference>
<dbReference type="Proteomes" id="UP000183039">
    <property type="component" value="Unassembled WGS sequence"/>
</dbReference>
<dbReference type="InterPro" id="IPR010982">
    <property type="entry name" value="Lambda_DNA-bd_dom_sf"/>
</dbReference>
<dbReference type="EMBL" id="CP013614">
    <property type="protein sequence ID" value="ALS01219.1"/>
    <property type="molecule type" value="Genomic_DNA"/>
</dbReference>
<dbReference type="PANTHER" id="PTHR46797">
    <property type="entry name" value="HTH-TYPE TRANSCRIPTIONAL REGULATOR"/>
    <property type="match status" value="1"/>
</dbReference>
<keyword evidence="5" id="KW-1185">Reference proteome</keyword>
<dbReference type="GO" id="GO:0003700">
    <property type="term" value="F:DNA-binding transcription factor activity"/>
    <property type="evidence" value="ECO:0007669"/>
    <property type="project" value="TreeGrafter"/>
</dbReference>
<dbReference type="AlphaFoldDB" id="A0A0S3KAA9"/>
<evidence type="ECO:0000313" key="5">
    <source>
        <dbReference type="Proteomes" id="UP000065511"/>
    </source>
</evidence>
<dbReference type="InterPro" id="IPR001387">
    <property type="entry name" value="Cro/C1-type_HTH"/>
</dbReference>
<protein>
    <submittedName>
        <fullName evidence="4">Cro/CI family transcriptional regulator</fullName>
    </submittedName>
    <submittedName>
        <fullName evidence="3">Cro/Cl family transcriptional regulator</fullName>
    </submittedName>
</protein>
<dbReference type="OrthoDB" id="9814553at2"/>
<dbReference type="KEGG" id="ess:ATZ33_07505"/>
<dbReference type="InterPro" id="IPR011051">
    <property type="entry name" value="RmlC_Cupin_sf"/>
</dbReference>
<dbReference type="SUPFAM" id="SSF47413">
    <property type="entry name" value="lambda repressor-like DNA-binding domains"/>
    <property type="match status" value="1"/>
</dbReference>
<dbReference type="Proteomes" id="UP000065511">
    <property type="component" value="Chromosome"/>
</dbReference>
<dbReference type="InterPro" id="IPR050807">
    <property type="entry name" value="TransReg_Diox_bact_type"/>
</dbReference>
<dbReference type="CDD" id="cd00093">
    <property type="entry name" value="HTH_XRE"/>
    <property type="match status" value="1"/>
</dbReference>